<feature type="binding site" evidence="7">
    <location>
        <position position="43"/>
    </location>
    <ligand>
        <name>Mg(2+)</name>
        <dbReference type="ChEBI" id="CHEBI:18420"/>
    </ligand>
</feature>
<feature type="binding site" evidence="7">
    <location>
        <begin position="15"/>
        <end position="21"/>
    </location>
    <ligand>
        <name>GTP</name>
        <dbReference type="ChEBI" id="CHEBI:37565"/>
    </ligand>
</feature>
<gene>
    <name evidence="9" type="ORF">ANCCEY_15120</name>
</gene>
<evidence type="ECO:0000256" key="4">
    <source>
        <dbReference type="ARBA" id="ARBA00022755"/>
    </source>
</evidence>
<feature type="binding site" evidence="7">
    <location>
        <position position="16"/>
    </location>
    <ligand>
        <name>Mg(2+)</name>
        <dbReference type="ChEBI" id="CHEBI:18420"/>
    </ligand>
</feature>
<dbReference type="Proteomes" id="UP000054495">
    <property type="component" value="Unassembled WGS sequence"/>
</dbReference>
<keyword evidence="4 7" id="KW-0658">Purine biosynthesis</keyword>
<dbReference type="SMART" id="SM00788">
    <property type="entry name" value="Adenylsucc_synt"/>
    <property type="match status" value="1"/>
</dbReference>
<proteinExistence type="inferred from homology"/>
<feature type="binding site" evidence="7">
    <location>
        <position position="236"/>
    </location>
    <ligand>
        <name>GTP</name>
        <dbReference type="ChEBI" id="CHEBI:37565"/>
    </ligand>
</feature>
<comment type="pathway">
    <text evidence="7 8">Purine metabolism; AMP biosynthesis via de novo pathway; AMP from IMP: step 1/2.</text>
</comment>
<accession>A0A0D6L5E3</accession>
<dbReference type="GO" id="GO:0005737">
    <property type="term" value="C:cytoplasm"/>
    <property type="evidence" value="ECO:0007669"/>
    <property type="project" value="UniProtKB-SubCell"/>
</dbReference>
<dbReference type="GO" id="GO:0005525">
    <property type="term" value="F:GTP binding"/>
    <property type="evidence" value="ECO:0007669"/>
    <property type="project" value="UniProtKB-UniRule"/>
</dbReference>
<dbReference type="EC" id="6.3.4.4" evidence="7 8"/>
<dbReference type="Gene3D" id="3.90.170.10">
    <property type="entry name" value="Adenylosuccinate Synthetase, subunit A, domain 3"/>
    <property type="match status" value="1"/>
</dbReference>
<dbReference type="PROSITE" id="PS01266">
    <property type="entry name" value="ADENYLOSUCCIN_SYN_1"/>
    <property type="match status" value="1"/>
</dbReference>
<dbReference type="UniPathway" id="UPA00075">
    <property type="reaction ID" value="UER00335"/>
</dbReference>
<evidence type="ECO:0000256" key="2">
    <source>
        <dbReference type="ARBA" id="ARBA00022723"/>
    </source>
</evidence>
<evidence type="ECO:0000256" key="1">
    <source>
        <dbReference type="ARBA" id="ARBA00022598"/>
    </source>
</evidence>
<comment type="cofactor">
    <cofactor evidence="7">
        <name>Mg(2+)</name>
        <dbReference type="ChEBI" id="CHEBI:18420"/>
    </cofactor>
    <text evidence="7">Binds 1 Mg(2+) ion per subunit.</text>
</comment>
<evidence type="ECO:0000313" key="9">
    <source>
        <dbReference type="EMBL" id="EPB65808.1"/>
    </source>
</evidence>
<feature type="binding site" evidence="7">
    <location>
        <begin position="43"/>
        <end position="45"/>
    </location>
    <ligand>
        <name>GTP</name>
        <dbReference type="ChEBI" id="CHEBI:37565"/>
    </ligand>
</feature>
<dbReference type="AlphaFoldDB" id="A0A0D6L5E3"/>
<evidence type="ECO:0000313" key="10">
    <source>
        <dbReference type="Proteomes" id="UP000054495"/>
    </source>
</evidence>
<comment type="caution">
    <text evidence="7">Lacks conserved residue(s) required for the propagation of feature annotation.</text>
</comment>
<keyword evidence="2 7" id="KW-0479">Metal-binding</keyword>
<sequence length="358" mass="40900">MSTAKMDILVGLQWGDEGKGKFIDHICPEYDIVARFNGGANAGHTIFWEDKKITLKLLPSGIFYPHIQNVIGTGTVVNPGQLKNEIEQLAFTCPELTFKERLFISKKAHLVLPTDKYRDSYFEHSDDYRTIGTTKNGIGCAYANKFLRHGFRVADIYTDGFTDEVEKVMHKAYLKLVENGQEMIDFNAMMNEFLKDIAYLKQLSIIDTELFLNTSLKTDELRTKGNEFGSNTGRPRRIGWLDLPALRYAVMLNGITRLIMTKADVLNGMDSVDLCEQYEVNGELQEIATVDDTFCTALPKWKTFEGWRYDFSTITSEQELPRELRTYITFLSDQLEVPLSYLSIGPKRKDIIALECCR</sequence>
<feature type="active site" description="Proton acceptor" evidence="7">
    <location>
        <position position="16"/>
    </location>
</feature>
<reference evidence="9 10" key="1">
    <citation type="submission" date="2013-05" db="EMBL/GenBank/DDBJ databases">
        <title>Draft genome of the parasitic nematode Anyclostoma ceylanicum.</title>
        <authorList>
            <person name="Mitreva M."/>
        </authorList>
    </citation>
    <scope>NUCLEOTIDE SEQUENCE [LARGE SCALE GENOMIC DNA]</scope>
</reference>
<comment type="function">
    <text evidence="8">Plays an important role in the de novo pathway of purine nucleotide biosynthesis.</text>
</comment>
<dbReference type="HAMAP" id="MF_00011">
    <property type="entry name" value="Adenylosucc_synth"/>
    <property type="match status" value="1"/>
</dbReference>
<keyword evidence="1 7" id="KW-0436">Ligase</keyword>
<comment type="subunit">
    <text evidence="7">Homodimer.</text>
</comment>
<dbReference type="InterPro" id="IPR018220">
    <property type="entry name" value="Adenylosuccin_syn_GTP-bd"/>
</dbReference>
<dbReference type="PANTHER" id="PTHR11846">
    <property type="entry name" value="ADENYLOSUCCINATE SYNTHETASE"/>
    <property type="match status" value="1"/>
</dbReference>
<dbReference type="InterPro" id="IPR001114">
    <property type="entry name" value="Adenylosuccinate_synthetase"/>
</dbReference>
<comment type="similarity">
    <text evidence="7 8">Belongs to the adenylosuccinate synthetase family.</text>
</comment>
<feature type="binding site" evidence="7">
    <location>
        <position position="134"/>
    </location>
    <ligand>
        <name>IMP</name>
        <dbReference type="ChEBI" id="CHEBI:58053"/>
    </ligand>
</feature>
<dbReference type="PANTHER" id="PTHR11846:SF0">
    <property type="entry name" value="ADENYLOSUCCINATE SYNTHETASE"/>
    <property type="match status" value="1"/>
</dbReference>
<comment type="subcellular location">
    <subcellularLocation>
        <location evidence="7">Cytoplasm</location>
    </subcellularLocation>
</comment>
<dbReference type="GO" id="GO:0044208">
    <property type="term" value="P:'de novo' AMP biosynthetic process"/>
    <property type="evidence" value="ECO:0007669"/>
    <property type="project" value="UniProtKB-UniRule"/>
</dbReference>
<evidence type="ECO:0000256" key="5">
    <source>
        <dbReference type="ARBA" id="ARBA00022842"/>
    </source>
</evidence>
<feature type="binding site" evidence="7">
    <location>
        <position position="181"/>
    </location>
    <ligand>
        <name>IMP</name>
        <dbReference type="ChEBI" id="CHEBI:58053"/>
    </ligand>
</feature>
<name>A0A0D6L5E3_9BILA</name>
<dbReference type="EMBL" id="KE127032">
    <property type="protein sequence ID" value="EPB65808.1"/>
    <property type="molecule type" value="Genomic_DNA"/>
</dbReference>
<evidence type="ECO:0000256" key="3">
    <source>
        <dbReference type="ARBA" id="ARBA00022741"/>
    </source>
</evidence>
<evidence type="ECO:0000256" key="8">
    <source>
        <dbReference type="RuleBase" id="RU000520"/>
    </source>
</evidence>
<keyword evidence="10" id="KW-1185">Reference proteome</keyword>
<evidence type="ECO:0000256" key="7">
    <source>
        <dbReference type="HAMAP-Rule" id="MF_03125"/>
    </source>
</evidence>
<dbReference type="GO" id="GO:0004019">
    <property type="term" value="F:adenylosuccinate synthase activity"/>
    <property type="evidence" value="ECO:0007669"/>
    <property type="project" value="UniProtKB-UniRule"/>
</dbReference>
<feature type="active site" description="Proton donor" evidence="7">
    <location>
        <position position="44"/>
    </location>
</feature>
<dbReference type="GO" id="GO:0000287">
    <property type="term" value="F:magnesium ion binding"/>
    <property type="evidence" value="ECO:0007669"/>
    <property type="project" value="UniProtKB-UniRule"/>
</dbReference>
<organism evidence="9 10">
    <name type="scientific">Ancylostoma ceylanicum</name>
    <dbReference type="NCBI Taxonomy" id="53326"/>
    <lineage>
        <taxon>Eukaryota</taxon>
        <taxon>Metazoa</taxon>
        <taxon>Ecdysozoa</taxon>
        <taxon>Nematoda</taxon>
        <taxon>Chromadorea</taxon>
        <taxon>Rhabditida</taxon>
        <taxon>Rhabditina</taxon>
        <taxon>Rhabditomorpha</taxon>
        <taxon>Strongyloidea</taxon>
        <taxon>Ancylostomatidae</taxon>
        <taxon>Ancylostomatinae</taxon>
        <taxon>Ancylostoma</taxon>
    </lineage>
</organism>
<dbReference type="GO" id="GO:0046040">
    <property type="term" value="P:IMP metabolic process"/>
    <property type="evidence" value="ECO:0007669"/>
    <property type="project" value="TreeGrafter"/>
</dbReference>
<keyword evidence="7" id="KW-0963">Cytoplasm</keyword>
<feature type="binding site" evidence="7">
    <location>
        <begin position="230"/>
        <end position="236"/>
    </location>
    <ligand>
        <name>substrate</name>
    </ligand>
</feature>
<feature type="binding site" evidence="7">
    <location>
        <begin position="41"/>
        <end position="44"/>
    </location>
    <ligand>
        <name>IMP</name>
        <dbReference type="ChEBI" id="CHEBI:58053"/>
    </ligand>
</feature>
<evidence type="ECO:0000256" key="6">
    <source>
        <dbReference type="ARBA" id="ARBA00023134"/>
    </source>
</evidence>
<comment type="function">
    <text evidence="7">Plays an important role in the de novo pathway and in the salvage pathway of purine nucleotide biosynthesis. Catalyzes the first commited step in the biosynthesis of AMP from IMP.</text>
</comment>
<feature type="binding site" evidence="7">
    <location>
        <begin position="16"/>
        <end position="19"/>
    </location>
    <ligand>
        <name>IMP</name>
        <dbReference type="ChEBI" id="CHEBI:58053"/>
    </ligand>
</feature>
<feature type="binding site" evidence="7">
    <location>
        <position position="148"/>
    </location>
    <ligand>
        <name>IMP</name>
        <dbReference type="ChEBI" id="CHEBI:58053"/>
        <note>ligand shared between dimeric partners</note>
    </ligand>
</feature>
<comment type="catalytic activity">
    <reaction evidence="7 8">
        <text>IMP + L-aspartate + GTP = N(6)-(1,2-dicarboxyethyl)-AMP + GDP + phosphate + 2 H(+)</text>
        <dbReference type="Rhea" id="RHEA:15753"/>
        <dbReference type="ChEBI" id="CHEBI:15378"/>
        <dbReference type="ChEBI" id="CHEBI:29991"/>
        <dbReference type="ChEBI" id="CHEBI:37565"/>
        <dbReference type="ChEBI" id="CHEBI:43474"/>
        <dbReference type="ChEBI" id="CHEBI:57567"/>
        <dbReference type="ChEBI" id="CHEBI:58053"/>
        <dbReference type="ChEBI" id="CHEBI:58189"/>
        <dbReference type="EC" id="6.3.4.4"/>
    </reaction>
</comment>
<keyword evidence="5 7" id="KW-0460">Magnesium</keyword>
<dbReference type="Gene3D" id="3.40.440.10">
    <property type="entry name" value="Adenylosuccinate Synthetase, subunit A, domain 1"/>
    <property type="match status" value="1"/>
</dbReference>
<dbReference type="InterPro" id="IPR042109">
    <property type="entry name" value="Adenylosuccinate_synth_dom1"/>
</dbReference>
<protein>
    <recommendedName>
        <fullName evidence="7 8">Adenylosuccinate synthetase</fullName>
        <shortName evidence="7">AMPSase</shortName>
        <shortName evidence="7">AdSS</shortName>
        <ecNumber evidence="7 8">6.3.4.4</ecNumber>
    </recommendedName>
    <alternativeName>
        <fullName evidence="7">IMP--aspartate ligase</fullName>
    </alternativeName>
</protein>
<keyword evidence="3 7" id="KW-0547">Nucleotide-binding</keyword>
<keyword evidence="6 7" id="KW-0342">GTP-binding</keyword>
<dbReference type="SUPFAM" id="SSF52540">
    <property type="entry name" value="P-loop containing nucleoside triphosphate hydrolases"/>
    <property type="match status" value="1"/>
</dbReference>
<feature type="binding site" evidence="7">
    <location>
        <position position="234"/>
    </location>
    <ligand>
        <name>IMP</name>
        <dbReference type="ChEBI" id="CHEBI:58053"/>
    </ligand>
</feature>
<dbReference type="InterPro" id="IPR042111">
    <property type="entry name" value="Adenylosuccinate_synth_dom3"/>
</dbReference>
<dbReference type="InterPro" id="IPR027417">
    <property type="entry name" value="P-loop_NTPase"/>
</dbReference>
<dbReference type="Pfam" id="PF00709">
    <property type="entry name" value="Adenylsucc_synt"/>
    <property type="match status" value="2"/>
</dbReference>